<comment type="similarity">
    <text evidence="1 6">Belongs to the polypeptide deformylase family.</text>
</comment>
<evidence type="ECO:0000256" key="1">
    <source>
        <dbReference type="ARBA" id="ARBA00010759"/>
    </source>
</evidence>
<accession>A0A0B5FBK1</accession>
<dbReference type="Gene3D" id="3.90.45.10">
    <property type="entry name" value="Peptide deformylase"/>
    <property type="match status" value="1"/>
</dbReference>
<name>A0A0B5FBK1_9BACT</name>
<dbReference type="Pfam" id="PF01327">
    <property type="entry name" value="Pep_deformylase"/>
    <property type="match status" value="1"/>
</dbReference>
<evidence type="ECO:0000256" key="2">
    <source>
        <dbReference type="ARBA" id="ARBA00022723"/>
    </source>
</evidence>
<dbReference type="STRING" id="483547.GSUB_01540"/>
<organism evidence="7 8">
    <name type="scientific">Geoalkalibacter subterraneus</name>
    <dbReference type="NCBI Taxonomy" id="483547"/>
    <lineage>
        <taxon>Bacteria</taxon>
        <taxon>Pseudomonadati</taxon>
        <taxon>Thermodesulfobacteriota</taxon>
        <taxon>Desulfuromonadia</taxon>
        <taxon>Desulfuromonadales</taxon>
        <taxon>Geoalkalibacteraceae</taxon>
        <taxon>Geoalkalibacter</taxon>
    </lineage>
</organism>
<dbReference type="KEGG" id="gsb:GSUB_01540"/>
<dbReference type="EMBL" id="CP010311">
    <property type="protein sequence ID" value="AJF05522.1"/>
    <property type="molecule type" value="Genomic_DNA"/>
</dbReference>
<dbReference type="Proteomes" id="UP000035036">
    <property type="component" value="Chromosome"/>
</dbReference>
<gene>
    <name evidence="6" type="primary">def</name>
    <name evidence="7" type="ORF">GSUB_01540</name>
</gene>
<dbReference type="CDD" id="cd00487">
    <property type="entry name" value="Pep_deformylase"/>
    <property type="match status" value="1"/>
</dbReference>
<comment type="cofactor">
    <cofactor evidence="6">
        <name>Fe(2+)</name>
        <dbReference type="ChEBI" id="CHEBI:29033"/>
    </cofactor>
    <text evidence="6">Binds 1 Fe(2+) ion.</text>
</comment>
<evidence type="ECO:0000313" key="8">
    <source>
        <dbReference type="Proteomes" id="UP000035036"/>
    </source>
</evidence>
<dbReference type="PRINTS" id="PR01576">
    <property type="entry name" value="PDEFORMYLASE"/>
</dbReference>
<dbReference type="RefSeq" id="WP_040198883.1">
    <property type="nucleotide sequence ID" value="NZ_CP010311.1"/>
</dbReference>
<evidence type="ECO:0000313" key="7">
    <source>
        <dbReference type="EMBL" id="AJF05522.1"/>
    </source>
</evidence>
<dbReference type="InterPro" id="IPR036821">
    <property type="entry name" value="Peptide_deformylase_sf"/>
</dbReference>
<dbReference type="NCBIfam" id="TIGR00079">
    <property type="entry name" value="pept_deformyl"/>
    <property type="match status" value="1"/>
</dbReference>
<dbReference type="GO" id="GO:0042586">
    <property type="term" value="F:peptide deformylase activity"/>
    <property type="evidence" value="ECO:0007669"/>
    <property type="project" value="UniProtKB-UniRule"/>
</dbReference>
<keyword evidence="3 6" id="KW-0378">Hydrolase</keyword>
<evidence type="ECO:0000256" key="3">
    <source>
        <dbReference type="ARBA" id="ARBA00022801"/>
    </source>
</evidence>
<keyword evidence="8" id="KW-1185">Reference proteome</keyword>
<dbReference type="HAMAP" id="MF_00163">
    <property type="entry name" value="Pep_deformylase"/>
    <property type="match status" value="1"/>
</dbReference>
<proteinExistence type="inferred from homology"/>
<dbReference type="OrthoDB" id="9804313at2"/>
<comment type="catalytic activity">
    <reaction evidence="6">
        <text>N-terminal N-formyl-L-methionyl-[peptide] + H2O = N-terminal L-methionyl-[peptide] + formate</text>
        <dbReference type="Rhea" id="RHEA:24420"/>
        <dbReference type="Rhea" id="RHEA-COMP:10639"/>
        <dbReference type="Rhea" id="RHEA-COMP:10640"/>
        <dbReference type="ChEBI" id="CHEBI:15377"/>
        <dbReference type="ChEBI" id="CHEBI:15740"/>
        <dbReference type="ChEBI" id="CHEBI:49298"/>
        <dbReference type="ChEBI" id="CHEBI:64731"/>
        <dbReference type="EC" id="3.5.1.88"/>
    </reaction>
</comment>
<evidence type="ECO:0000256" key="5">
    <source>
        <dbReference type="ARBA" id="ARBA00023004"/>
    </source>
</evidence>
<dbReference type="PANTHER" id="PTHR10458">
    <property type="entry name" value="PEPTIDE DEFORMYLASE"/>
    <property type="match status" value="1"/>
</dbReference>
<dbReference type="EC" id="3.5.1.88" evidence="6"/>
<evidence type="ECO:0000256" key="6">
    <source>
        <dbReference type="HAMAP-Rule" id="MF_00163"/>
    </source>
</evidence>
<dbReference type="InterPro" id="IPR023635">
    <property type="entry name" value="Peptide_deformylase"/>
</dbReference>
<feature type="binding site" evidence="6">
    <location>
        <position position="139"/>
    </location>
    <ligand>
        <name>Fe cation</name>
        <dbReference type="ChEBI" id="CHEBI:24875"/>
    </ligand>
</feature>
<dbReference type="PIRSF" id="PIRSF004749">
    <property type="entry name" value="Pep_def"/>
    <property type="match status" value="1"/>
</dbReference>
<evidence type="ECO:0000256" key="4">
    <source>
        <dbReference type="ARBA" id="ARBA00022917"/>
    </source>
</evidence>
<protein>
    <recommendedName>
        <fullName evidence="6">Peptide deformylase</fullName>
        <shortName evidence="6">PDF</shortName>
        <ecNumber evidence="6">3.5.1.88</ecNumber>
    </recommendedName>
    <alternativeName>
        <fullName evidence="6">Polypeptide deformylase</fullName>
    </alternativeName>
</protein>
<dbReference type="GO" id="GO:0006412">
    <property type="term" value="P:translation"/>
    <property type="evidence" value="ECO:0007669"/>
    <property type="project" value="UniProtKB-UniRule"/>
</dbReference>
<dbReference type="GO" id="GO:0046872">
    <property type="term" value="F:metal ion binding"/>
    <property type="evidence" value="ECO:0007669"/>
    <property type="project" value="UniProtKB-KW"/>
</dbReference>
<dbReference type="PANTHER" id="PTHR10458:SF22">
    <property type="entry name" value="PEPTIDE DEFORMYLASE"/>
    <property type="match status" value="1"/>
</dbReference>
<dbReference type="FunFam" id="3.90.45.10:FF:000005">
    <property type="entry name" value="Peptide deformylase"/>
    <property type="match status" value="1"/>
</dbReference>
<dbReference type="AlphaFoldDB" id="A0A0B5FBK1"/>
<keyword evidence="4 6" id="KW-0648">Protein biosynthesis</keyword>
<keyword evidence="5 6" id="KW-0408">Iron</keyword>
<dbReference type="HOGENOM" id="CLU_061901_2_1_7"/>
<comment type="function">
    <text evidence="6">Removes the formyl group from the N-terminal Met of newly synthesized proteins. Requires at least a dipeptide for an efficient rate of reaction. N-terminal L-methionine is a prerequisite for activity but the enzyme has broad specificity at other positions.</text>
</comment>
<dbReference type="SUPFAM" id="SSF56420">
    <property type="entry name" value="Peptide deformylase"/>
    <property type="match status" value="1"/>
</dbReference>
<reference evidence="7 8" key="1">
    <citation type="journal article" date="2015" name="Genome Announc.">
        <title>Genomes of Geoalkalibacter ferrihydriticus Z-0531T and Geoalkalibacter subterraneus Red1T, Two Haloalkaliphilic Metal-Reducing Deltaproteobacteria.</title>
        <authorList>
            <person name="Badalamenti J.P."/>
            <person name="Krajmalnik-Brown R."/>
            <person name="Torres C.I."/>
            <person name="Bond D.R."/>
        </authorList>
    </citation>
    <scope>NUCLEOTIDE SEQUENCE [LARGE SCALE GENOMIC DNA]</scope>
    <source>
        <strain evidence="7 8">Red1</strain>
    </source>
</reference>
<feature type="binding site" evidence="6">
    <location>
        <position position="135"/>
    </location>
    <ligand>
        <name>Fe cation</name>
        <dbReference type="ChEBI" id="CHEBI:24875"/>
    </ligand>
</feature>
<feature type="active site" evidence="6">
    <location>
        <position position="136"/>
    </location>
</feature>
<feature type="binding site" evidence="6">
    <location>
        <position position="93"/>
    </location>
    <ligand>
        <name>Fe cation</name>
        <dbReference type="ChEBI" id="CHEBI:24875"/>
    </ligand>
</feature>
<dbReference type="NCBIfam" id="NF001159">
    <property type="entry name" value="PRK00150.1-3"/>
    <property type="match status" value="1"/>
</dbReference>
<keyword evidence="2 6" id="KW-0479">Metal-binding</keyword>
<sequence>MAIRKILHYPDPVLRQKSETVDEVDDEIRTLADDMAETMYAAPGVGLAAPQVGVLKRVIVLDCAGDDDQRRLICAVNPEILSLEGEICEEEGCLSVPSYYAKVTRSPRARVRYLDLDGQQVELDAEGLLAVAFQHEIEHLDGVLFIDHLSPLKKSLFKKKYKKILEQKQEEL</sequence>